<proteinExistence type="predicted"/>
<reference evidence="2" key="1">
    <citation type="submission" date="2021-01" db="EMBL/GenBank/DDBJ databases">
        <authorList>
            <person name="Kaushik A."/>
        </authorList>
    </citation>
    <scope>NUCLEOTIDE SEQUENCE</scope>
    <source>
        <strain evidence="2">AG3-T5</strain>
    </source>
</reference>
<feature type="region of interest" description="Disordered" evidence="1">
    <location>
        <begin position="1"/>
        <end position="34"/>
    </location>
</feature>
<feature type="compositionally biased region" description="Polar residues" evidence="1">
    <location>
        <begin position="1664"/>
        <end position="1677"/>
    </location>
</feature>
<name>A0A8H3AWG8_9AGAM</name>
<evidence type="ECO:0000256" key="1">
    <source>
        <dbReference type="SAM" id="MobiDB-lite"/>
    </source>
</evidence>
<dbReference type="Proteomes" id="UP000663841">
    <property type="component" value="Unassembled WGS sequence"/>
</dbReference>
<accession>A0A8H3AWG8</accession>
<dbReference type="InterPro" id="IPR021858">
    <property type="entry name" value="Fun_TF"/>
</dbReference>
<protein>
    <submittedName>
        <fullName evidence="2">Uncharacterized protein</fullName>
    </submittedName>
</protein>
<organism evidence="2 3">
    <name type="scientific">Rhizoctonia solani</name>
    <dbReference type="NCBI Taxonomy" id="456999"/>
    <lineage>
        <taxon>Eukaryota</taxon>
        <taxon>Fungi</taxon>
        <taxon>Dikarya</taxon>
        <taxon>Basidiomycota</taxon>
        <taxon>Agaricomycotina</taxon>
        <taxon>Agaricomycetes</taxon>
        <taxon>Cantharellales</taxon>
        <taxon>Ceratobasidiaceae</taxon>
        <taxon>Rhizoctonia</taxon>
    </lineage>
</organism>
<feature type="compositionally biased region" description="Low complexity" evidence="1">
    <location>
        <begin position="19"/>
        <end position="34"/>
    </location>
</feature>
<dbReference type="EMBL" id="CAJMWW010000094">
    <property type="protein sequence ID" value="CAE6442144.1"/>
    <property type="molecule type" value="Genomic_DNA"/>
</dbReference>
<evidence type="ECO:0000313" key="2">
    <source>
        <dbReference type="EMBL" id="CAE6442144.1"/>
    </source>
</evidence>
<gene>
    <name evidence="2" type="ORF">RDB_LOCUS101115</name>
</gene>
<dbReference type="Pfam" id="PF11951">
    <property type="entry name" value="Fungal_trans_2"/>
    <property type="match status" value="1"/>
</dbReference>
<sequence>MPRQRKKKVPVVSRSYQASSHSNSSPDSTSPPASLYLQAYSRHHTPGFQETAGAHGLELNHIFQSPQIHKLDPEHVIQMFMFYSQPTSTSVQPFRPFHFSIIHAVADRARSSSLMLKSTYVGARIKKAISDGAGLSIGVRLIDDFQRQITNTTLTPDMDPAKIATLFDCLLGLVLALLQIVNTPIAHSLLRKSVPFFLALAAKYPELWADDLSISIRHAFIGLRFEFSHFTFLDTITALVFGTIPLIHYDITLSPVLQSPTQFYMEWAHGCSPIVVVLLARVNSWRAARLIDPTHPLPTLEQQQEFQACLKKWNPTIGYDGQPALVMGRLAVQECWKHGVLIYMYMGMCEADTTDPRVEASVCQVAQLSSTIEANSSLEAHMTIPCIIAAVAARKEKHRAVLRKKVVVSRDDRVCLVRGADFVPVLDHLWHGAAAGGCPTTWQDYVNSRFAVLPITDLNPTTSPDAGVSNRRVKPKINQGNDTPALVETLLTLQPLYEMDLLKDAKPSNADEWISLAQTKFSDVIRGLADIQPGLLEFLMSANEGIRSSVRSSLCGVAFPTTRALWLNSISCSLFQRFLAYFNRLPSNLNLIDRSIDDACRQVMPYMVLLSALGQIQFTSPDLEEPTSRKWEARGTMCPCQSASTVNPQLFSALDLQYPTTPKELQEVETLLLQRLEMLLGLLIDAFGNPKLGVYSRTLVFDTPQEISQESTLLVTTDSSNEKRKTQIVERPGILDDMAQLGSKPVSTVVSGLDPAAGGLDLLSPSPGTDWETTGRSFFDKRHYSQAIICFEKANLLVERDIATAYESRKQATLLQVAPTFDQSACCAAFTKAAADFLGCATLTQDKQQMACYLHAAECHLQAEDWIAAAQAYSAANDFDMAARVFLREGSIDEAVKVVKKHRDDMRKKITEEIFGIARLEYFRTNQLEKASELFDGVDEQLEYMENYGFTIALIPVLEHHKCYDQARKTIEQALRGLWKLLPFGFSGTKRQTPAIDLFINQLSGSKMLKSEESREASEIHLKAFQALRANDLDSLLALAQSSEKTALNSGRETLSSSTLPLLCFSHSSRLLIPHRNSTIPEFIQKAKIALSYIGHLLQFARSLDVSSPNTQKLLAFEPMESTELGEGKSHSAEFWIYSTSLMFDSAQKILGDTVVPVSSALGLSSLAITELDTRRLASTALYDAARSEVRTMHNSANLGWYLYPCLDFAIFGRCNRSECGRQEVNSRDLPNERRQELFNQRTRGLIIQIQIVHGYQVHSYQNEYERRDFRRIWACRLYENLMPHFPPLGNVVCVDPKRIPELAGSTYTISAWCKDALNDLDPGFGPPNRFLSDVLAYLDISFRINRQDYIVKLHSRKLVRPRDDLMIERLGPVPGKYSIVHDFINLYARRSPDVISRAIRAVYHIVFKSLAIEANVLVNLLEFVGREIIVQWRMYQSGDDDVFDKLMVPRSWAYDLVKHAPLPIQQGISLGDYLAILYKVLELLRSHDTGSSPFYGFSGPPGLLVRGVLIMRVCRLIVLVVYNTSVPPLAKEDICRTIARSLNVSGDIHHFLCAKFLRVDSWHELWNAVRCSPLNRGADELVYLFRYREGQNPPTIGLVRPLAYKNINPELARLLSLVEPDATPNPQTEPSVPQTQNHLYTDAGSATIKLTQTTAANGADASESPNLIKSEGNFPSASQIEPKRSLTISEIKSGTKILLCYKRYRIKKSVKKIWACYLRYRLRDESPMTETEKEIRKLHEEYKNDVESIDCPLLCIKAFQTHERILLGLMPHILVYLRGLETVNQEQKQVTVQRLPTATYAELDNIRIRMDVCLASAKKIQLLMLRIAPGSRALHHIDTLREEVKQVDLLRSEIRHTFGEDAIPKFLEEHYTLGISVILPTSGNININ</sequence>
<feature type="region of interest" description="Disordered" evidence="1">
    <location>
        <begin position="1657"/>
        <end position="1677"/>
    </location>
</feature>
<comment type="caution">
    <text evidence="2">The sequence shown here is derived from an EMBL/GenBank/DDBJ whole genome shotgun (WGS) entry which is preliminary data.</text>
</comment>
<evidence type="ECO:0000313" key="3">
    <source>
        <dbReference type="Proteomes" id="UP000663841"/>
    </source>
</evidence>